<keyword evidence="1" id="KW-1133">Transmembrane helix</keyword>
<protein>
    <recommendedName>
        <fullName evidence="4">Glycosyltransferase RgtA/B/C/D-like domain-containing protein</fullName>
    </recommendedName>
</protein>
<evidence type="ECO:0008006" key="4">
    <source>
        <dbReference type="Google" id="ProtNLM"/>
    </source>
</evidence>
<name>A0A7S7NW06_PALFE</name>
<evidence type="ECO:0000256" key="1">
    <source>
        <dbReference type="SAM" id="Phobius"/>
    </source>
</evidence>
<dbReference type="Proteomes" id="UP000593892">
    <property type="component" value="Chromosome"/>
</dbReference>
<keyword evidence="1" id="KW-0812">Transmembrane</keyword>
<evidence type="ECO:0000313" key="2">
    <source>
        <dbReference type="EMBL" id="QOY90843.1"/>
    </source>
</evidence>
<feature type="transmembrane region" description="Helical" evidence="1">
    <location>
        <begin position="394"/>
        <end position="413"/>
    </location>
</feature>
<feature type="transmembrane region" description="Helical" evidence="1">
    <location>
        <begin position="228"/>
        <end position="253"/>
    </location>
</feature>
<feature type="transmembrane region" description="Helical" evidence="1">
    <location>
        <begin position="420"/>
        <end position="438"/>
    </location>
</feature>
<feature type="transmembrane region" description="Helical" evidence="1">
    <location>
        <begin position="336"/>
        <end position="355"/>
    </location>
</feature>
<dbReference type="EMBL" id="CP063849">
    <property type="protein sequence ID" value="QOY90843.1"/>
    <property type="molecule type" value="Genomic_DNA"/>
</dbReference>
<dbReference type="KEGG" id="pfer:IRI77_13115"/>
<feature type="transmembrane region" description="Helical" evidence="1">
    <location>
        <begin position="170"/>
        <end position="191"/>
    </location>
</feature>
<gene>
    <name evidence="2" type="ORF">IRI77_13115</name>
</gene>
<dbReference type="AlphaFoldDB" id="A0A7S7NW06"/>
<feature type="transmembrane region" description="Helical" evidence="1">
    <location>
        <begin position="139"/>
        <end position="164"/>
    </location>
</feature>
<sequence>MKTAQPTPWRFSPRGIAVRLFLTCWLIYSLHLATNTVREIYLALSIGDHLSFRVDDYARMHPDLFEKPGYGWHIGANPGGSMLGAIPYALFRPVIDQIVERTNSARRAQGLQPPEYNSPWPMAREFYRESWRRGYDIKFGLAAIVMQVFCMAPISALTAVAMFFLMRRLLLSDLVGLGFALLYAFGTPAFFRTGYLNHNLMLGCFAFMGFLAMWNPSGSARWSTQRRWFLGGVTGGAALLFDYSGVVLLLTLFAYGLAKSYMERGRGAAVREGLWYIGGSVPPVLLLWFYQWASFGNAFLPGQNWMPPVEWIERGYQGFGPPQLELFLSLAFDYRYGLFTTCPLFLLAFGALWVNRSGRGVLPRLELWFLALSVLAFWLFCSGINYTRLQFNTGIRYMAPVFPFVFVLAATVLARAPRAWIGGVTVIAIAQAWCLAMYRDVERGLGVLEPVVRVALGGFQLPVLTVLSRMGGQYGDYFTHGPSPLFLFAVAAGLIYCLWMTGRTSDPKDE</sequence>
<evidence type="ECO:0000313" key="3">
    <source>
        <dbReference type="Proteomes" id="UP000593892"/>
    </source>
</evidence>
<feature type="transmembrane region" description="Helical" evidence="1">
    <location>
        <begin position="198"/>
        <end position="216"/>
    </location>
</feature>
<feature type="transmembrane region" description="Helical" evidence="1">
    <location>
        <begin position="367"/>
        <end position="388"/>
    </location>
</feature>
<feature type="transmembrane region" description="Helical" evidence="1">
    <location>
        <begin position="274"/>
        <end position="293"/>
    </location>
</feature>
<keyword evidence="3" id="KW-1185">Reference proteome</keyword>
<feature type="transmembrane region" description="Helical" evidence="1">
    <location>
        <begin position="16"/>
        <end position="34"/>
    </location>
</feature>
<organism evidence="2 3">
    <name type="scientific">Paludibaculum fermentans</name>
    <dbReference type="NCBI Taxonomy" id="1473598"/>
    <lineage>
        <taxon>Bacteria</taxon>
        <taxon>Pseudomonadati</taxon>
        <taxon>Acidobacteriota</taxon>
        <taxon>Terriglobia</taxon>
        <taxon>Bryobacterales</taxon>
        <taxon>Bryobacteraceae</taxon>
        <taxon>Paludibaculum</taxon>
    </lineage>
</organism>
<keyword evidence="1" id="KW-0472">Membrane</keyword>
<accession>A0A7S7NW06</accession>
<proteinExistence type="predicted"/>
<dbReference type="RefSeq" id="WP_194452500.1">
    <property type="nucleotide sequence ID" value="NZ_CP063849.1"/>
</dbReference>
<reference evidence="2 3" key="1">
    <citation type="submission" date="2020-10" db="EMBL/GenBank/DDBJ databases">
        <title>Complete genome sequence of Paludibaculum fermentans P105T, a facultatively anaerobic acidobacterium capable of dissimilatory Fe(III) reduction.</title>
        <authorList>
            <person name="Dedysh S.N."/>
            <person name="Beletsky A.V."/>
            <person name="Kulichevskaya I.S."/>
            <person name="Mardanov A.V."/>
            <person name="Ravin N.V."/>
        </authorList>
    </citation>
    <scope>NUCLEOTIDE SEQUENCE [LARGE SCALE GENOMIC DNA]</scope>
    <source>
        <strain evidence="2 3">P105</strain>
    </source>
</reference>
<feature type="transmembrane region" description="Helical" evidence="1">
    <location>
        <begin position="484"/>
        <end position="502"/>
    </location>
</feature>